<feature type="transmembrane region" description="Helical" evidence="10">
    <location>
        <begin position="101"/>
        <end position="118"/>
    </location>
</feature>
<feature type="compositionally biased region" description="Polar residues" evidence="9">
    <location>
        <begin position="42"/>
        <end position="54"/>
    </location>
</feature>
<feature type="region of interest" description="Disordered" evidence="9">
    <location>
        <begin position="40"/>
        <end position="64"/>
    </location>
</feature>
<dbReference type="Pfam" id="PF06645">
    <property type="entry name" value="SPC12"/>
    <property type="match status" value="1"/>
</dbReference>
<evidence type="ECO:0000256" key="9">
    <source>
        <dbReference type="SAM" id="MobiDB-lite"/>
    </source>
</evidence>
<dbReference type="Proteomes" id="UP000235388">
    <property type="component" value="Unassembled WGS sequence"/>
</dbReference>
<evidence type="ECO:0000256" key="8">
    <source>
        <dbReference type="ARBA" id="ARBA00045204"/>
    </source>
</evidence>
<comment type="caution">
    <text evidence="11">The sequence shown here is derived from an EMBL/GenBank/DDBJ whole genome shotgun (WGS) entry which is preliminary data.</text>
</comment>
<protein>
    <recommendedName>
        <fullName evidence="3">Signal peptidase complex subunit 1</fullName>
    </recommendedName>
</protein>
<gene>
    <name evidence="11" type="ORF">PCANC_22146</name>
</gene>
<evidence type="ECO:0000313" key="11">
    <source>
        <dbReference type="EMBL" id="PLW30183.1"/>
    </source>
</evidence>
<evidence type="ECO:0000256" key="2">
    <source>
        <dbReference type="ARBA" id="ARBA00005245"/>
    </source>
</evidence>
<evidence type="ECO:0000313" key="12">
    <source>
        <dbReference type="Proteomes" id="UP000235388"/>
    </source>
</evidence>
<evidence type="ECO:0000256" key="4">
    <source>
        <dbReference type="ARBA" id="ARBA00022692"/>
    </source>
</evidence>
<reference evidence="11 12" key="1">
    <citation type="submission" date="2017-11" db="EMBL/GenBank/DDBJ databases">
        <title>De novo assembly and phasing of dikaryotic genomes from two isolates of Puccinia coronata f. sp. avenae, the causal agent of oat crown rust.</title>
        <authorList>
            <person name="Miller M.E."/>
            <person name="Zhang Y."/>
            <person name="Omidvar V."/>
            <person name="Sperschneider J."/>
            <person name="Schwessinger B."/>
            <person name="Raley C."/>
            <person name="Palmer J.M."/>
            <person name="Garnica D."/>
            <person name="Upadhyaya N."/>
            <person name="Rathjen J."/>
            <person name="Taylor J.M."/>
            <person name="Park R.F."/>
            <person name="Dodds P.N."/>
            <person name="Hirsch C.D."/>
            <person name="Kianian S.F."/>
            <person name="Figueroa M."/>
        </authorList>
    </citation>
    <scope>NUCLEOTIDE SEQUENCE [LARGE SCALE GENOMIC DNA]</scope>
    <source>
        <strain evidence="11">12NC29</strain>
    </source>
</reference>
<dbReference type="EMBL" id="PGCJ01000386">
    <property type="protein sequence ID" value="PLW30183.1"/>
    <property type="molecule type" value="Genomic_DNA"/>
</dbReference>
<keyword evidence="6 10" id="KW-1133">Transmembrane helix</keyword>
<evidence type="ECO:0000256" key="7">
    <source>
        <dbReference type="ARBA" id="ARBA00023136"/>
    </source>
</evidence>
<proteinExistence type="inferred from homology"/>
<evidence type="ECO:0000256" key="5">
    <source>
        <dbReference type="ARBA" id="ARBA00022824"/>
    </source>
</evidence>
<comment type="subcellular location">
    <subcellularLocation>
        <location evidence="1">Endoplasmic reticulum membrane</location>
        <topology evidence="1">Multi-pass membrane protein</topology>
    </subcellularLocation>
</comment>
<keyword evidence="4 10" id="KW-0812">Transmembrane</keyword>
<comment type="similarity">
    <text evidence="2">Belongs to the SPCS1 family.</text>
</comment>
<dbReference type="GO" id="GO:0045047">
    <property type="term" value="P:protein targeting to ER"/>
    <property type="evidence" value="ECO:0007669"/>
    <property type="project" value="TreeGrafter"/>
</dbReference>
<evidence type="ECO:0000256" key="3">
    <source>
        <dbReference type="ARBA" id="ARBA00017059"/>
    </source>
</evidence>
<accession>A0A2N5TXG1</accession>
<evidence type="ECO:0000256" key="6">
    <source>
        <dbReference type="ARBA" id="ARBA00022989"/>
    </source>
</evidence>
<evidence type="ECO:0000256" key="1">
    <source>
        <dbReference type="ARBA" id="ARBA00004477"/>
    </source>
</evidence>
<sequence length="217" mass="24548">MPTATCDQVKSESQTLHTTQPLKRVTGDCRPVTELWWDHNSRQSQRSGRNQTLQPPTPNHYPPKMDSIPKVIDGYVEKITAMFEGKIDFEGQRKADKLNNWILSLTTVVALIAGYVLQSMLLTFGIYGAGFLTALLVVVPPWPCYNKHPVSWLPSLKKQGKNRKFREILHSEYVTGKPLCHINNAIEFTAVHRANSPEKHHSGLTRLGLKKQLKVGR</sequence>
<feature type="transmembrane region" description="Helical" evidence="10">
    <location>
        <begin position="124"/>
        <end position="145"/>
    </location>
</feature>
<dbReference type="InterPro" id="IPR009542">
    <property type="entry name" value="Spc1/SPCS1"/>
</dbReference>
<organism evidence="11 12">
    <name type="scientific">Puccinia coronata f. sp. avenae</name>
    <dbReference type="NCBI Taxonomy" id="200324"/>
    <lineage>
        <taxon>Eukaryota</taxon>
        <taxon>Fungi</taxon>
        <taxon>Dikarya</taxon>
        <taxon>Basidiomycota</taxon>
        <taxon>Pucciniomycotina</taxon>
        <taxon>Pucciniomycetes</taxon>
        <taxon>Pucciniales</taxon>
        <taxon>Pucciniaceae</taxon>
        <taxon>Puccinia</taxon>
    </lineage>
</organism>
<keyword evidence="7 10" id="KW-0472">Membrane</keyword>
<keyword evidence="12" id="KW-1185">Reference proteome</keyword>
<dbReference type="OrthoDB" id="263893at2759"/>
<comment type="function">
    <text evidence="8">Component of the signal peptidase complex (SPC) which catalyzes the cleavage of N-terminal signal sequences from nascent proteins as they are translocated into the lumen of the endoplasmic reticulum. Dispensable for SPC enzymatic activity.</text>
</comment>
<dbReference type="GO" id="GO:0006465">
    <property type="term" value="P:signal peptide processing"/>
    <property type="evidence" value="ECO:0007669"/>
    <property type="project" value="InterPro"/>
</dbReference>
<name>A0A2N5TXG1_9BASI</name>
<keyword evidence="5" id="KW-0256">Endoplasmic reticulum</keyword>
<dbReference type="AlphaFoldDB" id="A0A2N5TXG1"/>
<evidence type="ECO:0000256" key="10">
    <source>
        <dbReference type="SAM" id="Phobius"/>
    </source>
</evidence>
<dbReference type="PANTHER" id="PTHR13202">
    <property type="entry name" value="MICROSOMAL SIGNAL PEPTIDASE 12 KDA SUBUNIT"/>
    <property type="match status" value="1"/>
</dbReference>
<dbReference type="GO" id="GO:0005787">
    <property type="term" value="C:signal peptidase complex"/>
    <property type="evidence" value="ECO:0007669"/>
    <property type="project" value="InterPro"/>
</dbReference>
<dbReference type="PANTHER" id="PTHR13202:SF0">
    <property type="entry name" value="SIGNAL PEPTIDASE COMPLEX SUBUNIT 1"/>
    <property type="match status" value="1"/>
</dbReference>
<dbReference type="STRING" id="200324.A0A2N5TXG1"/>